<keyword evidence="2" id="KW-0472">Membrane</keyword>
<gene>
    <name evidence="3" type="ORF">BAUCODRAFT_578619</name>
</gene>
<accession>M2N6H2</accession>
<feature type="transmembrane region" description="Helical" evidence="2">
    <location>
        <begin position="100"/>
        <end position="119"/>
    </location>
</feature>
<dbReference type="EMBL" id="KB445558">
    <property type="protein sequence ID" value="EMC94649.1"/>
    <property type="molecule type" value="Genomic_DNA"/>
</dbReference>
<evidence type="ECO:0000313" key="3">
    <source>
        <dbReference type="EMBL" id="EMC94649.1"/>
    </source>
</evidence>
<evidence type="ECO:0000313" key="4">
    <source>
        <dbReference type="Proteomes" id="UP000011761"/>
    </source>
</evidence>
<organism evidence="3 4">
    <name type="scientific">Baudoinia panamericana (strain UAMH 10762)</name>
    <name type="common">Angels' share fungus</name>
    <name type="synonym">Baudoinia compniacensis (strain UAMH 10762)</name>
    <dbReference type="NCBI Taxonomy" id="717646"/>
    <lineage>
        <taxon>Eukaryota</taxon>
        <taxon>Fungi</taxon>
        <taxon>Dikarya</taxon>
        <taxon>Ascomycota</taxon>
        <taxon>Pezizomycotina</taxon>
        <taxon>Dothideomycetes</taxon>
        <taxon>Dothideomycetidae</taxon>
        <taxon>Mycosphaerellales</taxon>
        <taxon>Teratosphaeriaceae</taxon>
        <taxon>Baudoinia</taxon>
    </lineage>
</organism>
<keyword evidence="2" id="KW-1133">Transmembrane helix</keyword>
<dbReference type="AlphaFoldDB" id="M2N6H2"/>
<dbReference type="KEGG" id="bcom:BAUCODRAFT_578619"/>
<name>M2N6H2_BAUPA</name>
<dbReference type="HOGENOM" id="CLU_1087990_0_0_1"/>
<dbReference type="GeneID" id="19115764"/>
<protein>
    <submittedName>
        <fullName evidence="3">Uncharacterized protein</fullName>
    </submittedName>
</protein>
<proteinExistence type="predicted"/>
<keyword evidence="2" id="KW-0812">Transmembrane</keyword>
<evidence type="ECO:0000256" key="2">
    <source>
        <dbReference type="SAM" id="Phobius"/>
    </source>
</evidence>
<dbReference type="RefSeq" id="XP_007678419.1">
    <property type="nucleotide sequence ID" value="XM_007680229.1"/>
</dbReference>
<keyword evidence="4" id="KW-1185">Reference proteome</keyword>
<evidence type="ECO:0000256" key="1">
    <source>
        <dbReference type="SAM" id="MobiDB-lite"/>
    </source>
</evidence>
<dbReference type="Proteomes" id="UP000011761">
    <property type="component" value="Unassembled WGS sequence"/>
</dbReference>
<reference evidence="3 4" key="1">
    <citation type="journal article" date="2012" name="PLoS Pathog.">
        <title>Diverse lifestyles and strategies of plant pathogenesis encoded in the genomes of eighteen Dothideomycetes fungi.</title>
        <authorList>
            <person name="Ohm R.A."/>
            <person name="Feau N."/>
            <person name="Henrissat B."/>
            <person name="Schoch C.L."/>
            <person name="Horwitz B.A."/>
            <person name="Barry K.W."/>
            <person name="Condon B.J."/>
            <person name="Copeland A.C."/>
            <person name="Dhillon B."/>
            <person name="Glaser F."/>
            <person name="Hesse C.N."/>
            <person name="Kosti I."/>
            <person name="LaButti K."/>
            <person name="Lindquist E.A."/>
            <person name="Lucas S."/>
            <person name="Salamov A.A."/>
            <person name="Bradshaw R.E."/>
            <person name="Ciuffetti L."/>
            <person name="Hamelin R.C."/>
            <person name="Kema G.H.J."/>
            <person name="Lawrence C."/>
            <person name="Scott J.A."/>
            <person name="Spatafora J.W."/>
            <person name="Turgeon B.G."/>
            <person name="de Wit P.J.G.M."/>
            <person name="Zhong S."/>
            <person name="Goodwin S.B."/>
            <person name="Grigoriev I.V."/>
        </authorList>
    </citation>
    <scope>NUCLEOTIDE SEQUENCE [LARGE SCALE GENOMIC DNA]</scope>
    <source>
        <strain evidence="3 4">UAMH 10762</strain>
    </source>
</reference>
<sequence>MTAEPRDNGFTPYPAYLGGASSLSDCTLPVVEHMVKSCGSSIRPMPQRESGYAASSRILPPLGKSLTSWTACDLTASCRGRGDEGARPALFGITLSSPPLLHLPFLLLLTLLLLLLLRLRLQSKGAIRPTPLPGGIAHAEKGDNDLDREHRLVAPKRILAMQLDAEEDDVGTAGNADDQHPPELQPRRGGQGGVREELQLGQVEDLVTPAKQREQTNRRPGGSLLRHQRAQFPYQKLTPTRETGRSVRTIHGWRSH</sequence>
<feature type="non-terminal residue" evidence="3">
    <location>
        <position position="256"/>
    </location>
</feature>
<feature type="region of interest" description="Disordered" evidence="1">
    <location>
        <begin position="168"/>
        <end position="228"/>
    </location>
</feature>